<keyword evidence="1" id="KW-1133">Transmembrane helix</keyword>
<feature type="transmembrane region" description="Helical" evidence="1">
    <location>
        <begin position="125"/>
        <end position="144"/>
    </location>
</feature>
<feature type="transmembrane region" description="Helical" evidence="1">
    <location>
        <begin position="265"/>
        <end position="283"/>
    </location>
</feature>
<feature type="transmembrane region" description="Helical" evidence="1">
    <location>
        <begin position="30"/>
        <end position="50"/>
    </location>
</feature>
<feature type="transmembrane region" description="Helical" evidence="1">
    <location>
        <begin position="156"/>
        <end position="176"/>
    </location>
</feature>
<dbReference type="EMBL" id="JBHTAP010000001">
    <property type="protein sequence ID" value="MFC7236018.1"/>
    <property type="molecule type" value="Genomic_DNA"/>
</dbReference>
<organism evidence="2 3">
    <name type="scientific">Halosegnis marinus</name>
    <dbReference type="NCBI Taxonomy" id="3034023"/>
    <lineage>
        <taxon>Archaea</taxon>
        <taxon>Methanobacteriati</taxon>
        <taxon>Methanobacteriota</taxon>
        <taxon>Stenosarchaea group</taxon>
        <taxon>Halobacteria</taxon>
        <taxon>Halobacteriales</taxon>
        <taxon>Natronomonadaceae</taxon>
        <taxon>Halosegnis</taxon>
    </lineage>
</organism>
<keyword evidence="1" id="KW-0472">Membrane</keyword>
<evidence type="ECO:0000313" key="3">
    <source>
        <dbReference type="Proteomes" id="UP001596398"/>
    </source>
</evidence>
<dbReference type="Proteomes" id="UP001596398">
    <property type="component" value="Unassembled WGS sequence"/>
</dbReference>
<dbReference type="GeneID" id="79267723"/>
<evidence type="ECO:0008006" key="4">
    <source>
        <dbReference type="Google" id="ProtNLM"/>
    </source>
</evidence>
<accession>A0ABD5ZRE8</accession>
<feature type="transmembrane region" description="Helical" evidence="1">
    <location>
        <begin position="236"/>
        <end position="253"/>
    </location>
</feature>
<evidence type="ECO:0000313" key="2">
    <source>
        <dbReference type="EMBL" id="MFC7236018.1"/>
    </source>
</evidence>
<keyword evidence="3" id="KW-1185">Reference proteome</keyword>
<gene>
    <name evidence="2" type="ORF">ACFQJ4_11895</name>
</gene>
<name>A0ABD5ZRE8_9EURY</name>
<comment type="caution">
    <text evidence="2">The sequence shown here is derived from an EMBL/GenBank/DDBJ whole genome shotgun (WGS) entry which is preliminary data.</text>
</comment>
<feature type="transmembrane region" description="Helical" evidence="1">
    <location>
        <begin position="295"/>
        <end position="313"/>
    </location>
</feature>
<reference evidence="2 3" key="1">
    <citation type="journal article" date="2019" name="Int. J. Syst. Evol. Microbiol.">
        <title>The Global Catalogue of Microorganisms (GCM) 10K type strain sequencing project: providing services to taxonomists for standard genome sequencing and annotation.</title>
        <authorList>
            <consortium name="The Broad Institute Genomics Platform"/>
            <consortium name="The Broad Institute Genome Sequencing Center for Infectious Disease"/>
            <person name="Wu L."/>
            <person name="Ma J."/>
        </authorList>
    </citation>
    <scope>NUCLEOTIDE SEQUENCE [LARGE SCALE GENOMIC DNA]</scope>
    <source>
        <strain evidence="2 3">DT85</strain>
    </source>
</reference>
<sequence length="316" mass="31438">MNPTRYDYLALLGAALVAVAALVPGVRAVAAFVGGVYLLLAGYATLHGAAPTRAALAAGTTALLVGTLLALSARAGLLALPPVVAAGDTLPAHALSGFALTLALAPLPAAFALAASGRALDRGPYVLAAVAAAVGGPLAAVALARWLGTAVGTAEVAVGTLAAGALLAGGPAYLAFRRRVPGVADAYPSLDDLPLSRPTIVALLWLLVVVSGWGPVRVVSGAVLSRPWGVVPPDSVLAVPFVLLLVAAAYVAVGLRNHPAWPERLFGLAVVGYAVGALAYAALTLADVSVATPRYLGFGATVLVTVLAAVALVRRL</sequence>
<proteinExistence type="predicted"/>
<feature type="transmembrane region" description="Helical" evidence="1">
    <location>
        <begin position="62"/>
        <end position="80"/>
    </location>
</feature>
<dbReference type="AlphaFoldDB" id="A0ABD5ZRE8"/>
<feature type="transmembrane region" description="Helical" evidence="1">
    <location>
        <begin position="197"/>
        <end position="216"/>
    </location>
</feature>
<feature type="transmembrane region" description="Helical" evidence="1">
    <location>
        <begin position="92"/>
        <end position="113"/>
    </location>
</feature>
<protein>
    <recommendedName>
        <fullName evidence="4">DUF4401 domain-containing protein</fullName>
    </recommendedName>
</protein>
<dbReference type="RefSeq" id="WP_276234167.1">
    <property type="nucleotide sequence ID" value="NZ_CP119802.1"/>
</dbReference>
<evidence type="ECO:0000256" key="1">
    <source>
        <dbReference type="SAM" id="Phobius"/>
    </source>
</evidence>
<keyword evidence="1" id="KW-0812">Transmembrane</keyword>